<feature type="domain" description="Solute-binding protein family 3/N-terminal" evidence="6">
    <location>
        <begin position="20"/>
        <end position="242"/>
    </location>
</feature>
<dbReference type="Proteomes" id="UP000254040">
    <property type="component" value="Unassembled WGS sequence"/>
</dbReference>
<evidence type="ECO:0000313" key="8">
    <source>
        <dbReference type="EMBL" id="STX62726.1"/>
    </source>
</evidence>
<dbReference type="STRING" id="39962.Lmor_1024"/>
<keyword evidence="3 5" id="KW-0732">Signal</keyword>
<dbReference type="GO" id="GO:0030313">
    <property type="term" value="C:cell envelope"/>
    <property type="evidence" value="ECO:0007669"/>
    <property type="project" value="UniProtKB-SubCell"/>
</dbReference>
<comment type="similarity">
    <text evidence="2 4">Belongs to the bacterial solute-binding protein 3 family.</text>
</comment>
<feature type="signal peptide" evidence="5">
    <location>
        <begin position="1"/>
        <end position="18"/>
    </location>
</feature>
<dbReference type="EMBL" id="LNYN01000014">
    <property type="protein sequence ID" value="KTD35577.1"/>
    <property type="molecule type" value="Genomic_DNA"/>
</dbReference>
<dbReference type="Gene3D" id="3.40.190.10">
    <property type="entry name" value="Periplasmic binding protein-like II"/>
    <property type="match status" value="2"/>
</dbReference>
<dbReference type="RefSeq" id="WP_028384685.1">
    <property type="nucleotide sequence ID" value="NZ_CAAAJG010000009.1"/>
</dbReference>
<organism evidence="8 10">
    <name type="scientific">Legionella moravica</name>
    <dbReference type="NCBI Taxonomy" id="39962"/>
    <lineage>
        <taxon>Bacteria</taxon>
        <taxon>Pseudomonadati</taxon>
        <taxon>Pseudomonadota</taxon>
        <taxon>Gammaproteobacteria</taxon>
        <taxon>Legionellales</taxon>
        <taxon>Legionellaceae</taxon>
        <taxon>Legionella</taxon>
    </lineage>
</organism>
<evidence type="ECO:0000256" key="3">
    <source>
        <dbReference type="ARBA" id="ARBA00022729"/>
    </source>
</evidence>
<dbReference type="PANTHER" id="PTHR35936:SF17">
    <property type="entry name" value="ARGININE-BINDING EXTRACELLULAR PROTEIN ARTP"/>
    <property type="match status" value="1"/>
</dbReference>
<evidence type="ECO:0000313" key="9">
    <source>
        <dbReference type="Proteomes" id="UP000054985"/>
    </source>
</evidence>
<dbReference type="Proteomes" id="UP000054985">
    <property type="component" value="Unassembled WGS sequence"/>
</dbReference>
<accession>A0A378JWB7</accession>
<keyword evidence="9" id="KW-1185">Reference proteome</keyword>
<evidence type="ECO:0000313" key="7">
    <source>
        <dbReference type="EMBL" id="KTD35577.1"/>
    </source>
</evidence>
<comment type="subcellular location">
    <subcellularLocation>
        <location evidence="1">Cell envelope</location>
    </subcellularLocation>
</comment>
<dbReference type="PROSITE" id="PS01039">
    <property type="entry name" value="SBP_BACTERIAL_3"/>
    <property type="match status" value="1"/>
</dbReference>
<dbReference type="InterPro" id="IPR001638">
    <property type="entry name" value="Solute-binding_3/MltF_N"/>
</dbReference>
<dbReference type="CDD" id="cd13622">
    <property type="entry name" value="PBP2_Arg_3"/>
    <property type="match status" value="1"/>
</dbReference>
<dbReference type="SMART" id="SM00062">
    <property type="entry name" value="PBPb"/>
    <property type="match status" value="1"/>
</dbReference>
<sequence>MKSFVLFILCISSVFCYSKTLTIGSSKFNPPFETWASQESTYYGYDIDLMMEICKRLNVACKFKAYTFNDLFEATKSNEVDLVISSVIITKTRQKQFLFSIPYLESYSQYITSADNASINTPDDLYGKKIGVRKGTPYGNQVRADFRNNTIVVYPLINDMFVGLQNKEIDAFVLDYESAKYWIATNPGIYKLIGNKIPIGEGYAVMTHLENAELINRINQIILQMEDDGTFIHLYSKYFEWR</sequence>
<dbReference type="Pfam" id="PF00497">
    <property type="entry name" value="SBP_bac_3"/>
    <property type="match status" value="1"/>
</dbReference>
<reference evidence="8 10" key="2">
    <citation type="submission" date="2018-06" db="EMBL/GenBank/DDBJ databases">
        <authorList>
            <consortium name="Pathogen Informatics"/>
            <person name="Doyle S."/>
        </authorList>
    </citation>
    <scope>NUCLEOTIDE SEQUENCE [LARGE SCALE GENOMIC DNA]</scope>
    <source>
        <strain evidence="8 10">NCTC12239</strain>
    </source>
</reference>
<dbReference type="PANTHER" id="PTHR35936">
    <property type="entry name" value="MEMBRANE-BOUND LYTIC MUREIN TRANSGLYCOSYLASE F"/>
    <property type="match status" value="1"/>
</dbReference>
<evidence type="ECO:0000259" key="6">
    <source>
        <dbReference type="SMART" id="SM00062"/>
    </source>
</evidence>
<proteinExistence type="inferred from homology"/>
<name>A0A378JWB7_9GAMM</name>
<evidence type="ECO:0000256" key="1">
    <source>
        <dbReference type="ARBA" id="ARBA00004196"/>
    </source>
</evidence>
<gene>
    <name evidence="8" type="primary">artJ_2</name>
    <name evidence="7" type="ORF">Lmor_1024</name>
    <name evidence="8" type="ORF">NCTC12239_01665</name>
</gene>
<evidence type="ECO:0000256" key="4">
    <source>
        <dbReference type="RuleBase" id="RU003744"/>
    </source>
</evidence>
<dbReference type="SUPFAM" id="SSF53850">
    <property type="entry name" value="Periplasmic binding protein-like II"/>
    <property type="match status" value="1"/>
</dbReference>
<evidence type="ECO:0000256" key="2">
    <source>
        <dbReference type="ARBA" id="ARBA00010333"/>
    </source>
</evidence>
<dbReference type="OrthoDB" id="9768183at2"/>
<dbReference type="EMBL" id="UGOG01000001">
    <property type="protein sequence ID" value="STX62726.1"/>
    <property type="molecule type" value="Genomic_DNA"/>
</dbReference>
<protein>
    <submittedName>
        <fullName evidence="8">Arginine 3rd transport system periplasmic binding protein</fullName>
    </submittedName>
</protein>
<dbReference type="InterPro" id="IPR018313">
    <property type="entry name" value="SBP_3_CS"/>
</dbReference>
<evidence type="ECO:0000256" key="5">
    <source>
        <dbReference type="SAM" id="SignalP"/>
    </source>
</evidence>
<reference evidence="7 9" key="1">
    <citation type="submission" date="2015-11" db="EMBL/GenBank/DDBJ databases">
        <title>Genomic analysis of 38 Legionella species identifies large and diverse effector repertoires.</title>
        <authorList>
            <person name="Burstein D."/>
            <person name="Amaro F."/>
            <person name="Zusman T."/>
            <person name="Lifshitz Z."/>
            <person name="Cohen O."/>
            <person name="Gilbert J.A."/>
            <person name="Pupko T."/>
            <person name="Shuman H.A."/>
            <person name="Segal G."/>
        </authorList>
    </citation>
    <scope>NUCLEOTIDE SEQUENCE [LARGE SCALE GENOMIC DNA]</scope>
    <source>
        <strain evidence="7 9">ATCC 43877</strain>
    </source>
</reference>
<feature type="chain" id="PRO_5016878388" evidence="5">
    <location>
        <begin position="19"/>
        <end position="242"/>
    </location>
</feature>
<dbReference type="AlphaFoldDB" id="A0A378JWB7"/>
<evidence type="ECO:0000313" key="10">
    <source>
        <dbReference type="Proteomes" id="UP000254040"/>
    </source>
</evidence>